<comment type="caution">
    <text evidence="3">The sequence shown here is derived from an EMBL/GenBank/DDBJ whole genome shotgun (WGS) entry which is preliminary data.</text>
</comment>
<feature type="transmembrane region" description="Helical" evidence="1">
    <location>
        <begin position="134"/>
        <end position="154"/>
    </location>
</feature>
<dbReference type="AlphaFoldDB" id="A0A4U0PWN8"/>
<accession>A0A4U0PWN8</accession>
<evidence type="ECO:0000256" key="1">
    <source>
        <dbReference type="SAM" id="Phobius"/>
    </source>
</evidence>
<feature type="transmembrane region" description="Helical" evidence="1">
    <location>
        <begin position="199"/>
        <end position="218"/>
    </location>
</feature>
<evidence type="ECO:0000313" key="3">
    <source>
        <dbReference type="EMBL" id="TJZ72927.1"/>
    </source>
</evidence>
<feature type="transmembrane region" description="Helical" evidence="1">
    <location>
        <begin position="81"/>
        <end position="102"/>
    </location>
</feature>
<keyword evidence="1" id="KW-0472">Membrane</keyword>
<sequence length="220" mass="24089">MPLPDISLLALFLAGLVGGGHCLGMCGGVVTAFTLQLPPGPRWPYLVGFNIGRVLGYTLIGALVGTLGSLPALFALNPIKIALWFLANLLLIVMGLYIAGWARWFVRLEMLGLPLWRRIQPFLRRFLPIRRWRHTLVVGALWGWLPCGLVYSASLTAMASSSTASGALLMMMFGLGTLPNLLAIGMAAETLRRWLTKPWIRQALGLILIAVGLVRMTAWR</sequence>
<dbReference type="PANTHER" id="PTHR42208:SF1">
    <property type="entry name" value="HEAVY METAL TRANSPORTER"/>
    <property type="match status" value="1"/>
</dbReference>
<feature type="transmembrane region" description="Helical" evidence="1">
    <location>
        <begin position="54"/>
        <end position="75"/>
    </location>
</feature>
<dbReference type="Proteomes" id="UP000310016">
    <property type="component" value="Unassembled WGS sequence"/>
</dbReference>
<feature type="domain" description="Urease accessory protein UreH-like transmembrane" evidence="2">
    <location>
        <begin position="10"/>
        <end position="213"/>
    </location>
</feature>
<evidence type="ECO:0000259" key="2">
    <source>
        <dbReference type="Pfam" id="PF13386"/>
    </source>
</evidence>
<keyword evidence="1" id="KW-1133">Transmembrane helix</keyword>
<proteinExistence type="predicted"/>
<name>A0A4U0PWN8_9NEIS</name>
<dbReference type="PANTHER" id="PTHR42208">
    <property type="entry name" value="HEAVY METAL TRANSPORTER-RELATED"/>
    <property type="match status" value="1"/>
</dbReference>
<keyword evidence="1" id="KW-0812">Transmembrane</keyword>
<reference evidence="3 4" key="1">
    <citation type="submission" date="2019-04" db="EMBL/GenBank/DDBJ databases">
        <title>Chitiniphilus eburnea sp. nov., a novel chitinolytic bacterium isolated from aquaculture sludge.</title>
        <authorList>
            <person name="Sheng M."/>
        </authorList>
    </citation>
    <scope>NUCLEOTIDE SEQUENCE [LARGE SCALE GENOMIC DNA]</scope>
    <source>
        <strain evidence="3 4">HX-2-15</strain>
    </source>
</reference>
<protein>
    <submittedName>
        <fullName evidence="3">Sulfite exporter TauE/SafE family protein</fullName>
    </submittedName>
</protein>
<evidence type="ECO:0000313" key="4">
    <source>
        <dbReference type="Proteomes" id="UP000310016"/>
    </source>
</evidence>
<organism evidence="3 4">
    <name type="scientific">Chitiniphilus eburneus</name>
    <dbReference type="NCBI Taxonomy" id="2571148"/>
    <lineage>
        <taxon>Bacteria</taxon>
        <taxon>Pseudomonadati</taxon>
        <taxon>Pseudomonadota</taxon>
        <taxon>Betaproteobacteria</taxon>
        <taxon>Neisseriales</taxon>
        <taxon>Chitinibacteraceae</taxon>
        <taxon>Chitiniphilus</taxon>
    </lineage>
</organism>
<feature type="transmembrane region" description="Helical" evidence="1">
    <location>
        <begin position="6"/>
        <end position="33"/>
    </location>
</feature>
<dbReference type="OrthoDB" id="9798690at2"/>
<dbReference type="EMBL" id="SUMF01000014">
    <property type="protein sequence ID" value="TJZ72927.1"/>
    <property type="molecule type" value="Genomic_DNA"/>
</dbReference>
<dbReference type="Pfam" id="PF13386">
    <property type="entry name" value="DsbD_2"/>
    <property type="match status" value="1"/>
</dbReference>
<gene>
    <name evidence="3" type="ORF">FAZ21_12465</name>
</gene>
<dbReference type="InterPro" id="IPR039447">
    <property type="entry name" value="UreH-like_TM_dom"/>
</dbReference>
<keyword evidence="4" id="KW-1185">Reference proteome</keyword>
<feature type="transmembrane region" description="Helical" evidence="1">
    <location>
        <begin position="166"/>
        <end position="187"/>
    </location>
</feature>